<protein>
    <recommendedName>
        <fullName evidence="2">RNase H type-1 domain-containing protein</fullName>
    </recommendedName>
</protein>
<evidence type="ECO:0000256" key="1">
    <source>
        <dbReference type="SAM" id="Phobius"/>
    </source>
</evidence>
<dbReference type="EMBL" id="OIVN01002179">
    <property type="protein sequence ID" value="SPD01262.1"/>
    <property type="molecule type" value="Genomic_DNA"/>
</dbReference>
<sequence length="310" mass="34945">MRSLIVGPLLCEEEKLLVKDVVVNGDWHLQHLSFVFPPSVLSVLQATPLRKSSVSEDKLCWMSSSKGDFDSGNAYCLAAVFLLALFLLGEVCILALLVVYVMQIRNLSFMLLRDCYLAKSFWHEYNYSIFDPDFFSSNLDTWLQSNACCSGMVPNKGYQWGTLFLFGIWSLWLQRNKFIFQQVAPSSHLRHSVEMLVEEFTYSGLNCDQTKTFVVKIVKWDKPPDRWFKLNTDGFVVGIPGHAGCGGLIRDWNGEWFKGFSRKIGPTSSVAAELWALRDGLNLCLLHHLTAGAANAYPSFPSATLFQGSQ</sequence>
<feature type="domain" description="RNase H type-1" evidence="2">
    <location>
        <begin position="231"/>
        <end position="288"/>
    </location>
</feature>
<dbReference type="GO" id="GO:0003676">
    <property type="term" value="F:nucleic acid binding"/>
    <property type="evidence" value="ECO:0007669"/>
    <property type="project" value="InterPro"/>
</dbReference>
<keyword evidence="1" id="KW-0812">Transmembrane</keyword>
<keyword evidence="1" id="KW-0472">Membrane</keyword>
<evidence type="ECO:0000259" key="2">
    <source>
        <dbReference type="Pfam" id="PF13456"/>
    </source>
</evidence>
<dbReference type="InterPro" id="IPR053151">
    <property type="entry name" value="RNase_H-like"/>
</dbReference>
<dbReference type="CDD" id="cd06222">
    <property type="entry name" value="RNase_H_like"/>
    <property type="match status" value="1"/>
</dbReference>
<evidence type="ECO:0000313" key="3">
    <source>
        <dbReference type="EMBL" id="SPD01262.1"/>
    </source>
</evidence>
<dbReference type="SUPFAM" id="SSF53098">
    <property type="entry name" value="Ribonuclease H-like"/>
    <property type="match status" value="1"/>
</dbReference>
<proteinExistence type="predicted"/>
<dbReference type="AlphaFoldDB" id="A0A2N9GNT5"/>
<dbReference type="InterPro" id="IPR044730">
    <property type="entry name" value="RNase_H-like_dom_plant"/>
</dbReference>
<reference evidence="3" key="1">
    <citation type="submission" date="2018-02" db="EMBL/GenBank/DDBJ databases">
        <authorList>
            <person name="Cohen D.B."/>
            <person name="Kent A.D."/>
        </authorList>
    </citation>
    <scope>NUCLEOTIDE SEQUENCE</scope>
</reference>
<keyword evidence="1" id="KW-1133">Transmembrane helix</keyword>
<organism evidence="3">
    <name type="scientific">Fagus sylvatica</name>
    <name type="common">Beechnut</name>
    <dbReference type="NCBI Taxonomy" id="28930"/>
    <lineage>
        <taxon>Eukaryota</taxon>
        <taxon>Viridiplantae</taxon>
        <taxon>Streptophyta</taxon>
        <taxon>Embryophyta</taxon>
        <taxon>Tracheophyta</taxon>
        <taxon>Spermatophyta</taxon>
        <taxon>Magnoliopsida</taxon>
        <taxon>eudicotyledons</taxon>
        <taxon>Gunneridae</taxon>
        <taxon>Pentapetalae</taxon>
        <taxon>rosids</taxon>
        <taxon>fabids</taxon>
        <taxon>Fagales</taxon>
        <taxon>Fagaceae</taxon>
        <taxon>Fagus</taxon>
    </lineage>
</organism>
<dbReference type="GO" id="GO:0004523">
    <property type="term" value="F:RNA-DNA hybrid ribonuclease activity"/>
    <property type="evidence" value="ECO:0007669"/>
    <property type="project" value="InterPro"/>
</dbReference>
<dbReference type="InterPro" id="IPR036397">
    <property type="entry name" value="RNaseH_sf"/>
</dbReference>
<dbReference type="PANTHER" id="PTHR47723:SF19">
    <property type="entry name" value="POLYNUCLEOTIDYL TRANSFERASE, RIBONUCLEASE H-LIKE SUPERFAMILY PROTEIN"/>
    <property type="match status" value="1"/>
</dbReference>
<accession>A0A2N9GNT5</accession>
<dbReference type="Pfam" id="PF13456">
    <property type="entry name" value="RVT_3"/>
    <property type="match status" value="1"/>
</dbReference>
<dbReference type="Gene3D" id="3.30.420.10">
    <property type="entry name" value="Ribonuclease H-like superfamily/Ribonuclease H"/>
    <property type="match status" value="1"/>
</dbReference>
<dbReference type="InterPro" id="IPR002156">
    <property type="entry name" value="RNaseH_domain"/>
</dbReference>
<feature type="transmembrane region" description="Helical" evidence="1">
    <location>
        <begin position="72"/>
        <end position="101"/>
    </location>
</feature>
<gene>
    <name evidence="3" type="ORF">FSB_LOCUS29144</name>
</gene>
<dbReference type="InterPro" id="IPR012337">
    <property type="entry name" value="RNaseH-like_sf"/>
</dbReference>
<name>A0A2N9GNT5_FAGSY</name>
<dbReference type="PANTHER" id="PTHR47723">
    <property type="entry name" value="OS05G0353850 PROTEIN"/>
    <property type="match status" value="1"/>
</dbReference>